<dbReference type="InterPro" id="IPR024618">
    <property type="entry name" value="DUF3857"/>
</dbReference>
<dbReference type="STRING" id="993689.GCA_002077135_00315"/>
<evidence type="ECO:0000313" key="4">
    <source>
        <dbReference type="Proteomes" id="UP000307749"/>
    </source>
</evidence>
<feature type="signal peptide" evidence="1">
    <location>
        <begin position="1"/>
        <end position="23"/>
    </location>
</feature>
<comment type="caution">
    <text evidence="3">The sequence shown here is derived from an EMBL/GenBank/DDBJ whole genome shotgun (WGS) entry which is preliminary data.</text>
</comment>
<dbReference type="EMBL" id="MWQO01000008">
    <property type="protein sequence ID" value="THD11659.1"/>
    <property type="molecule type" value="Genomic_DNA"/>
</dbReference>
<dbReference type="OrthoDB" id="103430at2"/>
<evidence type="ECO:0000256" key="1">
    <source>
        <dbReference type="SAM" id="SignalP"/>
    </source>
</evidence>
<proteinExistence type="predicted"/>
<accession>A0A4S3KRJ1</accession>
<sequence length="626" mass="68108">MKSFQAWILLLATIGLCGTAARAAPPGAIMILRDTTHIVLHADGRVVETRFLREQATTSDGAAALKRLAIPFNSGWEQVSVLASSEITPGSGYEIPRVNVLKPISASAAPAYATQRVAEVRFRHVVPGTIVQAEYERVTSIHDLPGAFGLFRLFDRTQPIASAQVDVQFPAGLKLYVEGNNGSLLRKQHGDHQNVIFRIRHVAPLVDVASPSERMQKSPYLAISIYPSVHREIKAYAAKLQKAERMTLELQHLADTLGQGDIDPASLMRRYYAWINDHIRLVDLPLDLENTTPRSAQQILLSRYGSPQDRVILLQALMRAKAISTSLVMVPRLPLFWHPVVQPMPAFLGKVMLAANNNSNPLDIGSPFISIGEVAPGDAGKFGYSVGPNGGVDLLRIPFHPIDSMADAVRTSLTISPNGDLSGTAVIADYGALGEASRLAFLTRPLRSLRDRITRYAGVLATDVAIHTSSDLNTPNVRFVYGAGINDPSYVVPGSRFSISIPRPAVSLHPMADFLSQTGPGLCQSTLREEQTKINVIGARSIRAPHDIEVIAPGGVGRYTATYQVGDHGHVLYVDRTLDLTANPSRCDPKQQRALWSLARSVREDLNARVQIELPAAKPAVERGHG</sequence>
<keyword evidence="1" id="KW-0732">Signal</keyword>
<feature type="chain" id="PRO_5020584184" description="DUF3857 domain-containing protein" evidence="1">
    <location>
        <begin position="24"/>
        <end position="626"/>
    </location>
</feature>
<keyword evidence="4" id="KW-1185">Reference proteome</keyword>
<dbReference type="Proteomes" id="UP000307749">
    <property type="component" value="Unassembled WGS sequence"/>
</dbReference>
<dbReference type="RefSeq" id="WP_081130348.1">
    <property type="nucleotide sequence ID" value="NZ_LDOS01000005.1"/>
</dbReference>
<feature type="domain" description="DUF3857" evidence="2">
    <location>
        <begin position="42"/>
        <end position="204"/>
    </location>
</feature>
<protein>
    <recommendedName>
        <fullName evidence="2">DUF3857 domain-containing protein</fullName>
    </recommendedName>
</protein>
<name>A0A4S3KRJ1_9GAMM</name>
<reference evidence="3 4" key="1">
    <citation type="submission" date="2017-02" db="EMBL/GenBank/DDBJ databases">
        <title>Whole genome sequencing of Metallibacterium scheffleri DSM 24874 (T).</title>
        <authorList>
            <person name="Kumar S."/>
            <person name="Patil P."/>
            <person name="Patil P.B."/>
        </authorList>
    </citation>
    <scope>NUCLEOTIDE SEQUENCE [LARGE SCALE GENOMIC DNA]</scope>
    <source>
        <strain evidence="3 4">DSM 24874</strain>
    </source>
</reference>
<evidence type="ECO:0000313" key="3">
    <source>
        <dbReference type="EMBL" id="THD11659.1"/>
    </source>
</evidence>
<dbReference type="Gene3D" id="2.60.40.3140">
    <property type="match status" value="1"/>
</dbReference>
<gene>
    <name evidence="3" type="ORF">B1806_02685</name>
</gene>
<dbReference type="Gene3D" id="3.10.620.30">
    <property type="match status" value="1"/>
</dbReference>
<organism evidence="3 4">
    <name type="scientific">Metallibacterium scheffleri</name>
    <dbReference type="NCBI Taxonomy" id="993689"/>
    <lineage>
        <taxon>Bacteria</taxon>
        <taxon>Pseudomonadati</taxon>
        <taxon>Pseudomonadota</taxon>
        <taxon>Gammaproteobacteria</taxon>
        <taxon>Lysobacterales</taxon>
        <taxon>Rhodanobacteraceae</taxon>
        <taxon>Metallibacterium</taxon>
    </lineage>
</organism>
<evidence type="ECO:0000259" key="2">
    <source>
        <dbReference type="Pfam" id="PF12969"/>
    </source>
</evidence>
<dbReference type="Pfam" id="PF12969">
    <property type="entry name" value="DUF3857"/>
    <property type="match status" value="1"/>
</dbReference>
<dbReference type="AlphaFoldDB" id="A0A4S3KRJ1"/>